<gene>
    <name evidence="4" type="primary">LOC101847721</name>
</gene>
<keyword evidence="2" id="KW-0472">Membrane</keyword>
<evidence type="ECO:0000313" key="4">
    <source>
        <dbReference type="RefSeq" id="XP_012937486.1"/>
    </source>
</evidence>
<organism evidence="3 4">
    <name type="scientific">Aplysia californica</name>
    <name type="common">California sea hare</name>
    <dbReference type="NCBI Taxonomy" id="6500"/>
    <lineage>
        <taxon>Eukaryota</taxon>
        <taxon>Metazoa</taxon>
        <taxon>Spiralia</taxon>
        <taxon>Lophotrochozoa</taxon>
        <taxon>Mollusca</taxon>
        <taxon>Gastropoda</taxon>
        <taxon>Heterobranchia</taxon>
        <taxon>Euthyneura</taxon>
        <taxon>Tectipleura</taxon>
        <taxon>Aplysiida</taxon>
        <taxon>Aplysioidea</taxon>
        <taxon>Aplysiidae</taxon>
        <taxon>Aplysia</taxon>
    </lineage>
</organism>
<name>A0ABM0ZZ34_APLCA</name>
<proteinExistence type="predicted"/>
<dbReference type="Proteomes" id="UP000694888">
    <property type="component" value="Unplaced"/>
</dbReference>
<keyword evidence="2" id="KW-0812">Transmembrane</keyword>
<feature type="region of interest" description="Disordered" evidence="1">
    <location>
        <begin position="276"/>
        <end position="299"/>
    </location>
</feature>
<keyword evidence="2" id="KW-1133">Transmembrane helix</keyword>
<keyword evidence="3" id="KW-1185">Reference proteome</keyword>
<reference evidence="4" key="1">
    <citation type="submission" date="2025-08" db="UniProtKB">
        <authorList>
            <consortium name="RefSeq"/>
        </authorList>
    </citation>
    <scope>IDENTIFICATION</scope>
</reference>
<dbReference type="RefSeq" id="XP_012937486.1">
    <property type="nucleotide sequence ID" value="XM_013082032.2"/>
</dbReference>
<sequence length="536" mass="58940">MVLLPVVSQEYQSNTENPLFYGQHEERNEDLYCEFGTLDQIQATDGTYEPACFDRNKGKEYHQADGTVLRPFLKHGSGGFNLYCPEEIGNGTLEESCSRRPYKNCSYTCDDGFSRASDWLKCLEKGPSNNVSARWDKHLPCVPLKPDPKEMEHTTESLVYRVSIGLGVVVIVVLLLAILLFFLRQHRDKLPEYLKNAWLIKKQGDREPSDPAEETELMPTVGEDETSIPLSVNSTVGDPQPSISPSVNSTVGGPLPSISPSGNSTVGSPPPYVSTSVEISPGVSMTTTTSTPQCEGMPVTGTERPVRGTEVIHPCDTPVTPAGQKGFPELSSDKVCSLPGGFGSVNPNLHLRSKEFLDKDLASALKHLDEPLYSDEDGKVLSISESGHQGLKVNAAPESRDAPPEGAKRVASLNVSSCTGHVGLFLKQDQRYVNELVSHIEVLDVRSSSHTLLSYVQDNYQELGFVNREEVLVHHQYQRGCNGPAAAFLQRLKERLTKIGSLVSYFNETGNKKAVEVMLKVHQNCPFCLQFSVSER</sequence>
<accession>A0ABM0ZZ34</accession>
<evidence type="ECO:0000256" key="2">
    <source>
        <dbReference type="SAM" id="Phobius"/>
    </source>
</evidence>
<dbReference type="GeneID" id="101847721"/>
<evidence type="ECO:0000256" key="1">
    <source>
        <dbReference type="SAM" id="MobiDB-lite"/>
    </source>
</evidence>
<protein>
    <submittedName>
        <fullName evidence="4">Uncharacterized protein LOC101847721</fullName>
    </submittedName>
</protein>
<feature type="compositionally biased region" description="Polar residues" evidence="1">
    <location>
        <begin position="276"/>
        <end position="293"/>
    </location>
</feature>
<evidence type="ECO:0000313" key="3">
    <source>
        <dbReference type="Proteomes" id="UP000694888"/>
    </source>
</evidence>
<feature type="transmembrane region" description="Helical" evidence="2">
    <location>
        <begin position="158"/>
        <end position="183"/>
    </location>
</feature>